<organism evidence="3 4">
    <name type="scientific">Mucilaginibacter ximonensis</name>
    <dbReference type="NCBI Taxonomy" id="538021"/>
    <lineage>
        <taxon>Bacteria</taxon>
        <taxon>Pseudomonadati</taxon>
        <taxon>Bacteroidota</taxon>
        <taxon>Sphingobacteriia</taxon>
        <taxon>Sphingobacteriales</taxon>
        <taxon>Sphingobacteriaceae</taxon>
        <taxon>Mucilaginibacter</taxon>
    </lineage>
</organism>
<keyword evidence="1" id="KW-0812">Transmembrane</keyword>
<comment type="caution">
    <text evidence="3">The sequence shown here is derived from an EMBL/GenBank/DDBJ whole genome shotgun (WGS) entry which is preliminary data.</text>
</comment>
<gene>
    <name evidence="3" type="ORF">ACFS5N_15060</name>
</gene>
<feature type="domain" description="DUF4397" evidence="2">
    <location>
        <begin position="146"/>
        <end position="223"/>
    </location>
</feature>
<evidence type="ECO:0000313" key="3">
    <source>
        <dbReference type="EMBL" id="MFD2873803.1"/>
    </source>
</evidence>
<evidence type="ECO:0000313" key="4">
    <source>
        <dbReference type="Proteomes" id="UP001597557"/>
    </source>
</evidence>
<feature type="transmembrane region" description="Helical" evidence="1">
    <location>
        <begin position="7"/>
        <end position="25"/>
    </location>
</feature>
<evidence type="ECO:0000256" key="1">
    <source>
        <dbReference type="SAM" id="Phobius"/>
    </source>
</evidence>
<keyword evidence="4" id="KW-1185">Reference proteome</keyword>
<accession>A0ABW5YES8</accession>
<sequence>MANKNRFMVFVFLGCAGIMVLSFITSCGKSNGVTPATSKIQFQVVNLSPDLHPVYLYADNIIQDNRTYFTYPTPSGYFSLANPIPPIQIRSAVSQSSTVNIISLDTVNLHAYFKYTLFVIGMNADNTIGSIFTVDTAGPPPAGRGKIRFINASPRSTPVDIYANDKVAFQNQVYKNVSSYILLPPGNYDLKVTPAGQTTVISTLPKFTIADGKVYTMFCRGVANGADSVAFGTGMIINR</sequence>
<dbReference type="RefSeq" id="WP_377187250.1">
    <property type="nucleotide sequence ID" value="NZ_JBHUPD010000003.1"/>
</dbReference>
<dbReference type="PROSITE" id="PS51257">
    <property type="entry name" value="PROKAR_LIPOPROTEIN"/>
    <property type="match status" value="1"/>
</dbReference>
<dbReference type="Pfam" id="PF14344">
    <property type="entry name" value="DUF4397"/>
    <property type="match status" value="1"/>
</dbReference>
<keyword evidence="1" id="KW-1133">Transmembrane helix</keyword>
<dbReference type="EMBL" id="JBHUPD010000003">
    <property type="protein sequence ID" value="MFD2873803.1"/>
    <property type="molecule type" value="Genomic_DNA"/>
</dbReference>
<protein>
    <submittedName>
        <fullName evidence="3">DUF4397 domain-containing protein</fullName>
    </submittedName>
</protein>
<evidence type="ECO:0000259" key="2">
    <source>
        <dbReference type="Pfam" id="PF14344"/>
    </source>
</evidence>
<reference evidence="4" key="1">
    <citation type="journal article" date="2019" name="Int. J. Syst. Evol. Microbiol.">
        <title>The Global Catalogue of Microorganisms (GCM) 10K type strain sequencing project: providing services to taxonomists for standard genome sequencing and annotation.</title>
        <authorList>
            <consortium name="The Broad Institute Genomics Platform"/>
            <consortium name="The Broad Institute Genome Sequencing Center for Infectious Disease"/>
            <person name="Wu L."/>
            <person name="Ma J."/>
        </authorList>
    </citation>
    <scope>NUCLEOTIDE SEQUENCE [LARGE SCALE GENOMIC DNA]</scope>
    <source>
        <strain evidence="4">KCTC 22437</strain>
    </source>
</reference>
<dbReference type="Proteomes" id="UP001597557">
    <property type="component" value="Unassembled WGS sequence"/>
</dbReference>
<keyword evidence="1" id="KW-0472">Membrane</keyword>
<dbReference type="InterPro" id="IPR025510">
    <property type="entry name" value="DUF4397"/>
</dbReference>
<proteinExistence type="predicted"/>
<name>A0ABW5YES8_9SPHI</name>